<organism evidence="1 2">
    <name type="scientific">Phycicoccus duodecadis</name>
    <dbReference type="NCBI Taxonomy" id="173053"/>
    <lineage>
        <taxon>Bacteria</taxon>
        <taxon>Bacillati</taxon>
        <taxon>Actinomycetota</taxon>
        <taxon>Actinomycetes</taxon>
        <taxon>Micrococcales</taxon>
        <taxon>Intrasporangiaceae</taxon>
        <taxon>Phycicoccus</taxon>
    </lineage>
</organism>
<dbReference type="AlphaFoldDB" id="A0A2N3YI89"/>
<sequence>METSDEDRLAQRRAHDLAVQEVVDRLAEAGPYDDPEPVAQRLERGLAEIGVVGMPEPWVDAVVRALMDGNAYVVSSFTQEGADVPAPRTRVPDEIID</sequence>
<accession>A0A2N3YI89</accession>
<dbReference type="RefSeq" id="WP_101395110.1">
    <property type="nucleotide sequence ID" value="NZ_PJNE01000001.1"/>
</dbReference>
<proteinExistence type="predicted"/>
<comment type="caution">
    <text evidence="1">The sequence shown here is derived from an EMBL/GenBank/DDBJ whole genome shotgun (WGS) entry which is preliminary data.</text>
</comment>
<protein>
    <submittedName>
        <fullName evidence="1">Uncharacterized protein</fullName>
    </submittedName>
</protein>
<evidence type="ECO:0000313" key="1">
    <source>
        <dbReference type="EMBL" id="PKW26563.1"/>
    </source>
</evidence>
<keyword evidence="2" id="KW-1185">Reference proteome</keyword>
<dbReference type="OrthoDB" id="4867116at2"/>
<dbReference type="Proteomes" id="UP000233781">
    <property type="component" value="Unassembled WGS sequence"/>
</dbReference>
<gene>
    <name evidence="1" type="ORF">ATL31_1377</name>
</gene>
<name>A0A2N3YI89_9MICO</name>
<reference evidence="1 2" key="1">
    <citation type="submission" date="2017-12" db="EMBL/GenBank/DDBJ databases">
        <title>Sequencing the genomes of 1000 Actinobacteria strains.</title>
        <authorList>
            <person name="Klenk H.-P."/>
        </authorList>
    </citation>
    <scope>NUCLEOTIDE SEQUENCE [LARGE SCALE GENOMIC DNA]</scope>
    <source>
        <strain evidence="1 2">DSM 12806</strain>
    </source>
</reference>
<evidence type="ECO:0000313" key="2">
    <source>
        <dbReference type="Proteomes" id="UP000233781"/>
    </source>
</evidence>
<dbReference type="EMBL" id="PJNE01000001">
    <property type="protein sequence ID" value="PKW26563.1"/>
    <property type="molecule type" value="Genomic_DNA"/>
</dbReference>